<protein>
    <submittedName>
        <fullName evidence="2">DUF3784 domain-containing protein</fullName>
    </submittedName>
</protein>
<comment type="caution">
    <text evidence="2">The sequence shown here is derived from an EMBL/GenBank/DDBJ whole genome shotgun (WGS) entry which is preliminary data.</text>
</comment>
<evidence type="ECO:0000313" key="3">
    <source>
        <dbReference type="Proteomes" id="UP000886743"/>
    </source>
</evidence>
<keyword evidence="1" id="KW-0812">Transmembrane</keyword>
<name>A0A9D1NHP8_9FIRM</name>
<dbReference type="Proteomes" id="UP000886743">
    <property type="component" value="Unassembled WGS sequence"/>
</dbReference>
<feature type="transmembrane region" description="Helical" evidence="1">
    <location>
        <begin position="81"/>
        <end position="100"/>
    </location>
</feature>
<accession>A0A9D1NHP8</accession>
<keyword evidence="1" id="KW-0472">Membrane</keyword>
<feature type="transmembrane region" description="Helical" evidence="1">
    <location>
        <begin position="6"/>
        <end position="25"/>
    </location>
</feature>
<gene>
    <name evidence="2" type="ORF">IAC74_05925</name>
</gene>
<dbReference type="EMBL" id="DVOF01000172">
    <property type="protein sequence ID" value="HIV03095.1"/>
    <property type="molecule type" value="Genomic_DNA"/>
</dbReference>
<evidence type="ECO:0000313" key="2">
    <source>
        <dbReference type="EMBL" id="HIV03095.1"/>
    </source>
</evidence>
<sequence length="107" mass="12505">MFKAIIIAVDLFMALFMYLFGRHFYYSKGKASNLLTGYNTRSESERKKFNEEAMCRMYGKRLMIMAIPFLCGMVIDLFKTGIGCAFAWAVWILLFILLCVKRTRTEK</sequence>
<dbReference type="AlphaFoldDB" id="A0A9D1NHP8"/>
<dbReference type="InterPro" id="IPR017259">
    <property type="entry name" value="UCP037672"/>
</dbReference>
<dbReference type="Pfam" id="PF12650">
    <property type="entry name" value="DUF3784"/>
    <property type="match status" value="1"/>
</dbReference>
<organism evidence="2 3">
    <name type="scientific">Candidatus Aphodoplasma excrementigallinarum</name>
    <dbReference type="NCBI Taxonomy" id="2840673"/>
    <lineage>
        <taxon>Bacteria</taxon>
        <taxon>Bacillati</taxon>
        <taxon>Bacillota</taxon>
        <taxon>Clostridia</taxon>
        <taxon>Eubacteriales</taxon>
        <taxon>Candidatus Aphodoplasma</taxon>
    </lineage>
</organism>
<proteinExistence type="predicted"/>
<feature type="transmembrane region" description="Helical" evidence="1">
    <location>
        <begin position="58"/>
        <end position="75"/>
    </location>
</feature>
<evidence type="ECO:0000256" key="1">
    <source>
        <dbReference type="SAM" id="Phobius"/>
    </source>
</evidence>
<keyword evidence="1" id="KW-1133">Transmembrane helix</keyword>
<reference evidence="2" key="2">
    <citation type="journal article" date="2021" name="PeerJ">
        <title>Extensive microbial diversity within the chicken gut microbiome revealed by metagenomics and culture.</title>
        <authorList>
            <person name="Gilroy R."/>
            <person name="Ravi A."/>
            <person name="Getino M."/>
            <person name="Pursley I."/>
            <person name="Horton D.L."/>
            <person name="Alikhan N.F."/>
            <person name="Baker D."/>
            <person name="Gharbi K."/>
            <person name="Hall N."/>
            <person name="Watson M."/>
            <person name="Adriaenssens E.M."/>
            <person name="Foster-Nyarko E."/>
            <person name="Jarju S."/>
            <person name="Secka A."/>
            <person name="Antonio M."/>
            <person name="Oren A."/>
            <person name="Chaudhuri R.R."/>
            <person name="La Ragione R."/>
            <person name="Hildebrand F."/>
            <person name="Pallen M.J."/>
        </authorList>
    </citation>
    <scope>NUCLEOTIDE SEQUENCE</scope>
    <source>
        <strain evidence="2">4920</strain>
    </source>
</reference>
<reference evidence="2" key="1">
    <citation type="submission" date="2020-10" db="EMBL/GenBank/DDBJ databases">
        <authorList>
            <person name="Gilroy R."/>
        </authorList>
    </citation>
    <scope>NUCLEOTIDE SEQUENCE</scope>
    <source>
        <strain evidence="2">4920</strain>
    </source>
</reference>